<name>A0A841Q7V0_9BACI</name>
<comment type="caution">
    <text evidence="2">The sequence shown here is derived from an EMBL/GenBank/DDBJ whole genome shotgun (WGS) entry which is preliminary data.</text>
</comment>
<evidence type="ECO:0000313" key="2">
    <source>
        <dbReference type="EMBL" id="MBB6454500.1"/>
    </source>
</evidence>
<proteinExistence type="predicted"/>
<reference evidence="2 3" key="1">
    <citation type="submission" date="2020-08" db="EMBL/GenBank/DDBJ databases">
        <title>Genomic Encyclopedia of Type Strains, Phase IV (KMG-IV): sequencing the most valuable type-strain genomes for metagenomic binning, comparative biology and taxonomic classification.</title>
        <authorList>
            <person name="Goeker M."/>
        </authorList>
    </citation>
    <scope>NUCLEOTIDE SEQUENCE [LARGE SCALE GENOMIC DNA]</scope>
    <source>
        <strain evidence="2 3">DSM 19612</strain>
    </source>
</reference>
<gene>
    <name evidence="2" type="ORF">HNQ94_002982</name>
</gene>
<evidence type="ECO:0000256" key="1">
    <source>
        <dbReference type="SAM" id="Coils"/>
    </source>
</evidence>
<dbReference type="AlphaFoldDB" id="A0A841Q7V0"/>
<feature type="coiled-coil region" evidence="1">
    <location>
        <begin position="7"/>
        <end position="48"/>
    </location>
</feature>
<organism evidence="2 3">
    <name type="scientific">Salirhabdus euzebyi</name>
    <dbReference type="NCBI Taxonomy" id="394506"/>
    <lineage>
        <taxon>Bacteria</taxon>
        <taxon>Bacillati</taxon>
        <taxon>Bacillota</taxon>
        <taxon>Bacilli</taxon>
        <taxon>Bacillales</taxon>
        <taxon>Bacillaceae</taxon>
        <taxon>Salirhabdus</taxon>
    </lineage>
</organism>
<accession>A0A841Q7V0</accession>
<dbReference type="EMBL" id="JACHGH010000009">
    <property type="protein sequence ID" value="MBB6454500.1"/>
    <property type="molecule type" value="Genomic_DNA"/>
</dbReference>
<keyword evidence="1" id="KW-0175">Coiled coil</keyword>
<sequence>MYMEEWIEQLLLRMEELEDQLKKERKNNERIIQQVKKLQDQFDQTDLKTEDLYEKLLLLAYILGSKDSFTISINESKIQDLLIQHSAISPNSDTEL</sequence>
<evidence type="ECO:0000313" key="3">
    <source>
        <dbReference type="Proteomes" id="UP000581688"/>
    </source>
</evidence>
<dbReference type="Proteomes" id="UP000581688">
    <property type="component" value="Unassembled WGS sequence"/>
</dbReference>
<protein>
    <submittedName>
        <fullName evidence="2">CII-binding regulator of phage lambda lysogenization HflD</fullName>
    </submittedName>
</protein>
<dbReference type="RefSeq" id="WP_174497019.1">
    <property type="nucleotide sequence ID" value="NZ_CADDWK010000011.1"/>
</dbReference>
<keyword evidence="3" id="KW-1185">Reference proteome</keyword>